<dbReference type="OrthoDB" id="3391664at2"/>
<accession>D3Q714</accession>
<protein>
    <submittedName>
        <fullName evidence="1">Uncharacterized protein</fullName>
    </submittedName>
</protein>
<name>D3Q714_STANL</name>
<dbReference type="HOGENOM" id="CLU_2791963_0_0_11"/>
<dbReference type="KEGG" id="sna:Snas_0700"/>
<evidence type="ECO:0000313" key="1">
    <source>
        <dbReference type="EMBL" id="ADD40413.1"/>
    </source>
</evidence>
<dbReference type="RefSeq" id="WP_013015984.1">
    <property type="nucleotide sequence ID" value="NC_013947.1"/>
</dbReference>
<proteinExistence type="predicted"/>
<keyword evidence="2" id="KW-1185">Reference proteome</keyword>
<dbReference type="EMBL" id="CP001778">
    <property type="protein sequence ID" value="ADD40413.1"/>
    <property type="molecule type" value="Genomic_DNA"/>
</dbReference>
<evidence type="ECO:0000313" key="2">
    <source>
        <dbReference type="Proteomes" id="UP000000844"/>
    </source>
</evidence>
<reference evidence="1 2" key="1">
    <citation type="journal article" date="2009" name="Stand. Genomic Sci.">
        <title>Complete genome sequence of Stackebrandtia nassauensis type strain (LLR-40K-21).</title>
        <authorList>
            <person name="Munk C."/>
            <person name="Lapidus A."/>
            <person name="Copeland A."/>
            <person name="Jando M."/>
            <person name="Mayilraj S."/>
            <person name="Glavina Del Rio T."/>
            <person name="Nolan M."/>
            <person name="Chen F."/>
            <person name="Lucas S."/>
            <person name="Tice H."/>
            <person name="Cheng J.F."/>
            <person name="Han C."/>
            <person name="Detter J.C."/>
            <person name="Bruce D."/>
            <person name="Goodwin L."/>
            <person name="Chain P."/>
            <person name="Pitluck S."/>
            <person name="Goker M."/>
            <person name="Ovchinikova G."/>
            <person name="Pati A."/>
            <person name="Ivanova N."/>
            <person name="Mavromatis K."/>
            <person name="Chen A."/>
            <person name="Palaniappan K."/>
            <person name="Land M."/>
            <person name="Hauser L."/>
            <person name="Chang Y.J."/>
            <person name="Jeffries C.D."/>
            <person name="Bristow J."/>
            <person name="Eisen J.A."/>
            <person name="Markowitz V."/>
            <person name="Hugenholtz P."/>
            <person name="Kyrpides N.C."/>
            <person name="Klenk H.P."/>
        </authorList>
    </citation>
    <scope>NUCLEOTIDE SEQUENCE [LARGE SCALE GENOMIC DNA]</scope>
    <source>
        <strain evidence="2">DSM 44728 / CIP 108903 / NRRL B-16338 / NBRC 102104 / LLR-40K-21</strain>
    </source>
</reference>
<sequence length="68" mass="7542">MNEIRDWQVSVALPIEASGYSEAVAQFWEYVRTLGPEELPAFVAPSGHELDMKAYVAGAETDLDPEED</sequence>
<organism evidence="1 2">
    <name type="scientific">Stackebrandtia nassauensis (strain DSM 44728 / CIP 108903 / NRRL B-16338 / NBRC 102104 / LLR-40K-21)</name>
    <dbReference type="NCBI Taxonomy" id="446470"/>
    <lineage>
        <taxon>Bacteria</taxon>
        <taxon>Bacillati</taxon>
        <taxon>Actinomycetota</taxon>
        <taxon>Actinomycetes</taxon>
        <taxon>Glycomycetales</taxon>
        <taxon>Glycomycetaceae</taxon>
        <taxon>Stackebrandtia</taxon>
    </lineage>
</organism>
<gene>
    <name evidence="1" type="ordered locus">Snas_0700</name>
</gene>
<dbReference type="STRING" id="446470.Snas_0700"/>
<dbReference type="AlphaFoldDB" id="D3Q714"/>
<dbReference type="Proteomes" id="UP000000844">
    <property type="component" value="Chromosome"/>
</dbReference>
<dbReference type="eggNOG" id="ENOG5034977">
    <property type="taxonomic scope" value="Bacteria"/>
</dbReference>